<dbReference type="PANTHER" id="PTHR44688:SF16">
    <property type="entry name" value="DNA-BINDING TRANSCRIPTIONAL ACTIVATOR DEVR_DOSR"/>
    <property type="match status" value="1"/>
</dbReference>
<dbReference type="PANTHER" id="PTHR44688">
    <property type="entry name" value="DNA-BINDING TRANSCRIPTIONAL ACTIVATOR DEVR_DOSR"/>
    <property type="match status" value="1"/>
</dbReference>
<protein>
    <submittedName>
        <fullName evidence="5">LuxR C-terminal-related transcriptional regulator</fullName>
    </submittedName>
</protein>
<dbReference type="AlphaFoldDB" id="A0AB39R6E8"/>
<dbReference type="GO" id="GO:0003677">
    <property type="term" value="F:DNA binding"/>
    <property type="evidence" value="ECO:0007669"/>
    <property type="project" value="UniProtKB-KW"/>
</dbReference>
<sequence>MSVVQKAVSSADPVGPLADVIRSVRKLSEEEELFDALPGLVVRLGYDRAIASGVVDGAWAPSAVHVANDVRWARDIREAGRSAPQRLGSGLVEDRMVRTECPVVVRHVQGNPQVNRSIAVVSRSRSYLAAPILVGDHAKGFLHVDRYWRDGAFDRTDAAGLQAVAEAAGLALELMLLRKSLLGGLVDEHGRSAVVTPPRPGCGRPAPSPLALLTPRESEVTAMIADGLTNTQIAAELFVAEATVKSHVKGILRKLGARHRAEVVSMYLRSTCC</sequence>
<dbReference type="GO" id="GO:0006355">
    <property type="term" value="P:regulation of DNA-templated transcription"/>
    <property type="evidence" value="ECO:0007669"/>
    <property type="project" value="InterPro"/>
</dbReference>
<gene>
    <name evidence="5" type="ORF">AB5J52_47440</name>
</gene>
<dbReference type="SMART" id="SM00065">
    <property type="entry name" value="GAF"/>
    <property type="match status" value="1"/>
</dbReference>
<dbReference type="SUPFAM" id="SSF55781">
    <property type="entry name" value="GAF domain-like"/>
    <property type="match status" value="1"/>
</dbReference>
<keyword evidence="1" id="KW-0805">Transcription regulation</keyword>
<dbReference type="EMBL" id="CP163441">
    <property type="protein sequence ID" value="XDQ49280.1"/>
    <property type="molecule type" value="Genomic_DNA"/>
</dbReference>
<dbReference type="Gene3D" id="3.30.450.40">
    <property type="match status" value="1"/>
</dbReference>
<accession>A0AB39R6E8</accession>
<proteinExistence type="predicted"/>
<dbReference type="PROSITE" id="PS50043">
    <property type="entry name" value="HTH_LUXR_2"/>
    <property type="match status" value="1"/>
</dbReference>
<dbReference type="CDD" id="cd06170">
    <property type="entry name" value="LuxR_C_like"/>
    <property type="match status" value="1"/>
</dbReference>
<dbReference type="InterPro" id="IPR000792">
    <property type="entry name" value="Tscrpt_reg_LuxR_C"/>
</dbReference>
<feature type="domain" description="HTH luxR-type" evidence="4">
    <location>
        <begin position="206"/>
        <end position="271"/>
    </location>
</feature>
<reference evidence="5" key="1">
    <citation type="submission" date="2024-07" db="EMBL/GenBank/DDBJ databases">
        <authorList>
            <person name="Yu S.T."/>
        </authorList>
    </citation>
    <scope>NUCLEOTIDE SEQUENCE</scope>
    <source>
        <strain evidence="5">R39</strain>
    </source>
</reference>
<dbReference type="Pfam" id="PF00196">
    <property type="entry name" value="GerE"/>
    <property type="match status" value="1"/>
</dbReference>
<evidence type="ECO:0000256" key="2">
    <source>
        <dbReference type="ARBA" id="ARBA00023125"/>
    </source>
</evidence>
<evidence type="ECO:0000256" key="1">
    <source>
        <dbReference type="ARBA" id="ARBA00023015"/>
    </source>
</evidence>
<keyword evidence="3" id="KW-0804">Transcription</keyword>
<dbReference type="InterPro" id="IPR036388">
    <property type="entry name" value="WH-like_DNA-bd_sf"/>
</dbReference>
<organism evidence="5">
    <name type="scientific">Streptomyces sp. R39</name>
    <dbReference type="NCBI Taxonomy" id="3238631"/>
    <lineage>
        <taxon>Bacteria</taxon>
        <taxon>Bacillati</taxon>
        <taxon>Actinomycetota</taxon>
        <taxon>Actinomycetes</taxon>
        <taxon>Kitasatosporales</taxon>
        <taxon>Streptomycetaceae</taxon>
        <taxon>Streptomyces</taxon>
    </lineage>
</organism>
<name>A0AB39R6E8_9ACTN</name>
<dbReference type="RefSeq" id="WP_369227934.1">
    <property type="nucleotide sequence ID" value="NZ_CP163441.1"/>
</dbReference>
<dbReference type="SUPFAM" id="SSF46894">
    <property type="entry name" value="C-terminal effector domain of the bipartite response regulators"/>
    <property type="match status" value="1"/>
</dbReference>
<evidence type="ECO:0000313" key="5">
    <source>
        <dbReference type="EMBL" id="XDQ49280.1"/>
    </source>
</evidence>
<dbReference type="InterPro" id="IPR003018">
    <property type="entry name" value="GAF"/>
</dbReference>
<dbReference type="PRINTS" id="PR00038">
    <property type="entry name" value="HTHLUXR"/>
</dbReference>
<evidence type="ECO:0000259" key="4">
    <source>
        <dbReference type="PROSITE" id="PS50043"/>
    </source>
</evidence>
<dbReference type="InterPro" id="IPR016032">
    <property type="entry name" value="Sig_transdc_resp-reg_C-effctor"/>
</dbReference>
<dbReference type="SMART" id="SM00421">
    <property type="entry name" value="HTH_LUXR"/>
    <property type="match status" value="1"/>
</dbReference>
<evidence type="ECO:0000256" key="3">
    <source>
        <dbReference type="ARBA" id="ARBA00023163"/>
    </source>
</evidence>
<dbReference type="InterPro" id="IPR029016">
    <property type="entry name" value="GAF-like_dom_sf"/>
</dbReference>
<dbReference type="Gene3D" id="1.10.10.10">
    <property type="entry name" value="Winged helix-like DNA-binding domain superfamily/Winged helix DNA-binding domain"/>
    <property type="match status" value="1"/>
</dbReference>
<keyword evidence="2" id="KW-0238">DNA-binding</keyword>
<dbReference type="Pfam" id="PF13185">
    <property type="entry name" value="GAF_2"/>
    <property type="match status" value="1"/>
</dbReference>